<dbReference type="Gene3D" id="3.30.2410.10">
    <property type="entry name" value="Hect, E3 ligase catalytic domain"/>
    <property type="match status" value="1"/>
</dbReference>
<feature type="region of interest" description="Disordered" evidence="3">
    <location>
        <begin position="910"/>
        <end position="952"/>
    </location>
</feature>
<dbReference type="Pfam" id="PF00632">
    <property type="entry name" value="HECT"/>
    <property type="match status" value="1"/>
</dbReference>
<dbReference type="Proteomes" id="UP001159428">
    <property type="component" value="Unassembled WGS sequence"/>
</dbReference>
<feature type="region of interest" description="Disordered" evidence="3">
    <location>
        <begin position="1540"/>
        <end position="1560"/>
    </location>
</feature>
<feature type="region of interest" description="Disordered" evidence="3">
    <location>
        <begin position="1604"/>
        <end position="1645"/>
    </location>
</feature>
<feature type="compositionally biased region" description="Low complexity" evidence="3">
    <location>
        <begin position="1884"/>
        <end position="1896"/>
    </location>
</feature>
<keyword evidence="1 2" id="KW-0833">Ubl conjugation pathway</keyword>
<dbReference type="GO" id="GO:0034450">
    <property type="term" value="F:ubiquitin-ubiquitin ligase activity"/>
    <property type="evidence" value="ECO:0007669"/>
    <property type="project" value="TreeGrafter"/>
</dbReference>
<dbReference type="Gene3D" id="2.130.10.30">
    <property type="entry name" value="Regulator of chromosome condensation 1/beta-lactamase-inhibitor protein II"/>
    <property type="match status" value="1"/>
</dbReference>
<feature type="compositionally biased region" description="Low complexity" evidence="3">
    <location>
        <begin position="1606"/>
        <end position="1618"/>
    </location>
</feature>
<feature type="region of interest" description="Disordered" evidence="3">
    <location>
        <begin position="1323"/>
        <end position="1359"/>
    </location>
</feature>
<feature type="region of interest" description="Disordered" evidence="3">
    <location>
        <begin position="180"/>
        <end position="319"/>
    </location>
</feature>
<dbReference type="SUPFAM" id="SSF50985">
    <property type="entry name" value="RCC1/BLIP-II"/>
    <property type="match status" value="1"/>
</dbReference>
<feature type="region of interest" description="Disordered" evidence="3">
    <location>
        <begin position="2240"/>
        <end position="2283"/>
    </location>
</feature>
<feature type="compositionally biased region" description="Basic and acidic residues" evidence="3">
    <location>
        <begin position="1620"/>
        <end position="1629"/>
    </location>
</feature>
<feature type="region of interest" description="Disordered" evidence="3">
    <location>
        <begin position="2337"/>
        <end position="2359"/>
    </location>
</feature>
<dbReference type="GO" id="GO:0000209">
    <property type="term" value="P:protein polyubiquitination"/>
    <property type="evidence" value="ECO:0007669"/>
    <property type="project" value="TreeGrafter"/>
</dbReference>
<reference evidence="5 6" key="1">
    <citation type="submission" date="2022-05" db="EMBL/GenBank/DDBJ databases">
        <authorList>
            <consortium name="Genoscope - CEA"/>
            <person name="William W."/>
        </authorList>
    </citation>
    <scope>NUCLEOTIDE SEQUENCE [LARGE SCALE GENOMIC DNA]</scope>
</reference>
<dbReference type="InterPro" id="IPR035983">
    <property type="entry name" value="Hect_E3_ubiquitin_ligase"/>
</dbReference>
<feature type="compositionally biased region" description="Polar residues" evidence="3">
    <location>
        <begin position="1930"/>
        <end position="1940"/>
    </location>
</feature>
<keyword evidence="6" id="KW-1185">Reference proteome</keyword>
<sequence length="2834" mass="311259">MADGQSENHALTNLSPRIIFVRLSKDKSKDTVEDEIFKYIKKVLDESTDGDSELEKAKNCVTLPDFGTSKIVQVAVGPAFIGFLFHDGRVCRVKCVSKSVEGTQTLINSQGSSEEPIFQVKSDEVYAKQLQNQLNEEIRINRTSPSRSLVHGGATSSPQFSFRASDRYGLGNAFLSNRTRQRVARPWTARTSSSNYVTTQVKQGTQTKSEEPQQSSNTRSSPVGDGESSSHETNADESKQSSNSDKNINPDESFTDGGNSVTSVTCNTKLEDKETAGTSNPNVQDKCNQEVENSTGNLSANHSSLETSSRSSNSRRLVSSPTLLHRTVYTTNLPGVVRPWPPYGIPVVGSVQQFPPYISRGNQMSGRSSVPLQAHVVRAHLAEQLAGAYVFSRGPTSTNFQRTEERAAGDNSKTISCNDPDFCYPEIGNLEWLEVENGKEVAFSHIAAMHSEFVLVEKGTGILYHWPYESDVACDVAMEISSSLEPSYFPLAKPHPLGEALGLDSEKVCLLAASNVRCSLVTSSGKICTFYDKLLRESNCGDPPALVQELSHSARTFAELLGEKIVSISCSEFFSSLMTQSGKIFWWGLLPAEERQNFRQKLSKATNQSSNIGVNEKVQLRQHFPGFPGALVYKYCEVRGPIVGRLLGHESPEGTSTVVTKIKVEPLFKKSVSSDKADSGAVQTDTDIPAANSSRAKAVEEELISSQKDFARSSSPHTSVRRKAQFSHVSSNAFEIWEVKDVIFLESENKLLGTVAAIDGPHVIVKVANVMSPSESSLRVFKVSELEPVPSESAEGSALTQPLPKSSLYRGCIQHAPKCVVSSSPRSGGKDVLSGFKPVAMTATSTGISLVVQRLSDKKTFFMGPAMEQVVDSSKVYTCSGDINVPSSIDDGSCTVEAEAIQSQEGALAPVSLVPSDTSSKPTIGLKRRRSSDENDDDDESDTSHSLQMKPNIESSTFNRLLPCNFYSTNQKFPLLHSSSDYDIVLLTDVNGCLYPRPFGTKLSNPNVGEIPPVQSFGLGTRLGHSSEGNSSPERVLIAFIAFQEQRLIPAVQSGVVDRIQEALDFLKQLNSSKDIGKGNKSVVKGSKKVVITDAHGEVHGEPVGQTVVISKRVLQLLHQHSTSNQNVLHICCSNPTFVEDRDGIQSVIKNSSKEATVPISVGSKSSSELSVDVRGLHMLLNDSVFAKEFVPMLKERDACGNTPFMTAIQCHNFKAAMYILDFVEKDKDNCSLKEMIFPAAFNGMTPLHALAVACTENLPPSGLGNSLTVTNLPSSYTPRILLKLFQSRYPSAYRATIPPIDMEGRKLYRTKTPKQKVIEKLQAKKAKKTHKKKPTELKRGNLLTPPTSGGNGHPWSRRYVDGGARIPVVSSRRESLTGVVTFSDPKELRQALVEMDHHMVSSEMTAPEGGLASLVQHVLHVKLTEVENEESEKNEMEVGVRGGVYNVSNVDGVPKISPKSQATTSGDILSKTEEEDKLICQLVCRLLPYPEIATATNREGETALAFLVNNSRWVKLSANQKQRLSKYGSILLGQDAAFPLKREQRPQQEVSRSPQEDEIMTEINITGVSDTTMLETNLLAQLDDISSSFRSIVDTLQALERRCQLPDQPRQQQQTPQTGDEKDMEKLPGNESTSGGNETPMDVASENTAGSIDLIGFPPNTAVVPDDLPGDSLPVLIQLIQSWPSVVSTILGYCPFGASSGHSDVHMTKEPCGSDDSPPKGPSRCNPVDSCILDLFVFELLSHSDEAVLMTFVEMIVDEMNKHSQNMTLDAVYRIAQLQGDLSPADVAIMVGMKFLRSVIRQLAVHLSRSGLSYVDLRTRLGSSPSTPSTRSSQGDNVEFKRKVRMILRSFSWLAVHELTQAAEASVLPVREGVAKPQARSTGSSVSNNVPNPNGGFPGGRFRFRPGIRVGGPHDSSTRPQDPPLRTAQRISQTNVTENSSVCRGIRLANISEGPSGIANKKRAPSPFRASSYEVSRLHGKKSSLVDSDSDSADETDHVGALSGDGDSDMELDERDQRSVSLTTGITHDHPYAWALDGRVASLNEGNNLPGHIHIPQWATPVVSPPSVHTGNCYLTRMFSRLVKETLDLMTTLTKDTHPTQEGSAMLPSLTTTQEERQSVQDHVMSVLEKSWLWLAGVLDVVEGQLRMGKNFDTKRYLASLQRPEDTELAMLGRSLSTIPGASPEEYLMFLLRAHNNEHKDSLPVVDMLCYEHAVYVLDAFIYSMTHWPRLASTLNRRISTTSNDGDDSSPSFSQPSQPEDGSSSPETKPSPTTESKRWRRHSHEREAIIKFFGMDVIQGDREKFLTSLQDTIQQKFPKVPKASWEVFTHNVTMARQKSEDPNLASQKESDEESGLPTTFSAMGSHTYPSPLVTNWSPDHVIGRWKISVDLFSRLFLADGPGAERESFLAARAGVAGRLARFRRAASYLRESITSESQQLGSYGGLGARVSTTLTLAVKRQKIQENTLRILGEMSTFHYSNLRVKFEGEEGSGPGVNRGFFAAMANALKTDEKLPVETTTLLHEPGKLPEQSGFYAPKPFAYSDNSPEENNIKNRRLKMFTAIGRFIGLSLWFSNTVPLNFSRHVVKFLLERDVTWEDLAFFNADLFEGLSRMILDTTHPLMTSERFQATYCCHFETSVGGTTEELVPGGSQIPVTPDNIFKYVRLYASKVMIGCVENELRAMRSGLNDVIPSELLTSLTPEDFQLLLSGGTTDVDINRLRSVMTFSNSNGCSTDILDRFKRWFWSIVQKMTPLQRQQLLYFCTGSAVLPALSDRRDPEQDLNITVDVISGNTKALPMATTCGQRMSIPLYPSKKILKRKLLQAIQCQGYGLG</sequence>
<feature type="compositionally biased region" description="Low complexity" evidence="3">
    <location>
        <begin position="197"/>
        <end position="207"/>
    </location>
</feature>
<evidence type="ECO:0000313" key="6">
    <source>
        <dbReference type="Proteomes" id="UP001159428"/>
    </source>
</evidence>
<dbReference type="EMBL" id="CALNXJ010000010">
    <property type="protein sequence ID" value="CAH3106244.1"/>
    <property type="molecule type" value="Genomic_DNA"/>
</dbReference>
<comment type="caution">
    <text evidence="5">The sequence shown here is derived from an EMBL/GenBank/DDBJ whole genome shotgun (WGS) entry which is preliminary data.</text>
</comment>
<feature type="compositionally biased region" description="Polar residues" evidence="3">
    <location>
        <begin position="240"/>
        <end position="268"/>
    </location>
</feature>
<feature type="domain" description="HECT" evidence="4">
    <location>
        <begin position="2465"/>
        <end position="2834"/>
    </location>
</feature>
<feature type="compositionally biased region" description="Low complexity" evidence="3">
    <location>
        <begin position="303"/>
        <end position="319"/>
    </location>
</feature>
<evidence type="ECO:0000256" key="1">
    <source>
        <dbReference type="ARBA" id="ARBA00022786"/>
    </source>
</evidence>
<feature type="active site" description="Glycyl thioester intermediate" evidence="2">
    <location>
        <position position="2803"/>
    </location>
</feature>
<feature type="region of interest" description="Disordered" evidence="3">
    <location>
        <begin position="1877"/>
        <end position="1940"/>
    </location>
</feature>
<name>A0AAU9WD84_9CNID</name>
<proteinExistence type="predicted"/>
<dbReference type="SUPFAM" id="SSF56204">
    <property type="entry name" value="Hect, E3 ligase catalytic domain"/>
    <property type="match status" value="1"/>
</dbReference>
<dbReference type="PANTHER" id="PTHR46276">
    <property type="entry name" value="E3 UBIQUITIN-PROTEIN LIGASE UBR5"/>
    <property type="match status" value="1"/>
</dbReference>
<feature type="compositionally biased region" description="Polar residues" evidence="3">
    <location>
        <begin position="212"/>
        <end position="221"/>
    </location>
</feature>
<dbReference type="PROSITE" id="PS50237">
    <property type="entry name" value="HECT"/>
    <property type="match status" value="1"/>
</dbReference>
<feature type="compositionally biased region" description="Low complexity" evidence="3">
    <location>
        <begin position="2250"/>
        <end position="2275"/>
    </location>
</feature>
<dbReference type="Gene3D" id="3.30.2160.10">
    <property type="entry name" value="Hect, E3 ligase catalytic domain"/>
    <property type="match status" value="1"/>
</dbReference>
<protein>
    <recommendedName>
        <fullName evidence="4">HECT domain-containing protein</fullName>
    </recommendedName>
</protein>
<evidence type="ECO:0000259" key="4">
    <source>
        <dbReference type="PROSITE" id="PS50237"/>
    </source>
</evidence>
<accession>A0AAU9WD84</accession>
<evidence type="ECO:0000313" key="5">
    <source>
        <dbReference type="EMBL" id="CAH3106244.1"/>
    </source>
</evidence>
<feature type="compositionally biased region" description="Basic and acidic residues" evidence="3">
    <location>
        <begin position="228"/>
        <end position="239"/>
    </location>
</feature>
<evidence type="ECO:0000256" key="3">
    <source>
        <dbReference type="SAM" id="MobiDB-lite"/>
    </source>
</evidence>
<dbReference type="GO" id="GO:0005634">
    <property type="term" value="C:nucleus"/>
    <property type="evidence" value="ECO:0007669"/>
    <property type="project" value="TreeGrafter"/>
</dbReference>
<evidence type="ECO:0000256" key="2">
    <source>
        <dbReference type="PROSITE-ProRule" id="PRU00104"/>
    </source>
</evidence>
<feature type="compositionally biased region" description="Polar residues" evidence="3">
    <location>
        <begin position="276"/>
        <end position="302"/>
    </location>
</feature>
<organism evidence="5 6">
    <name type="scientific">Pocillopora meandrina</name>
    <dbReference type="NCBI Taxonomy" id="46732"/>
    <lineage>
        <taxon>Eukaryota</taxon>
        <taxon>Metazoa</taxon>
        <taxon>Cnidaria</taxon>
        <taxon>Anthozoa</taxon>
        <taxon>Hexacorallia</taxon>
        <taxon>Scleractinia</taxon>
        <taxon>Astrocoeniina</taxon>
        <taxon>Pocilloporidae</taxon>
        <taxon>Pocillopora</taxon>
    </lineage>
</organism>
<dbReference type="GO" id="GO:0090263">
    <property type="term" value="P:positive regulation of canonical Wnt signaling pathway"/>
    <property type="evidence" value="ECO:0007669"/>
    <property type="project" value="TreeGrafter"/>
</dbReference>
<dbReference type="PANTHER" id="PTHR46276:SF1">
    <property type="entry name" value="E3 UBIQUITIN-PROTEIN LIGASE UBR5"/>
    <property type="match status" value="1"/>
</dbReference>
<dbReference type="SMART" id="SM00119">
    <property type="entry name" value="HECTc"/>
    <property type="match status" value="1"/>
</dbReference>
<feature type="region of interest" description="Disordered" evidence="3">
    <location>
        <begin position="1953"/>
        <end position="2018"/>
    </location>
</feature>
<dbReference type="Gene3D" id="3.90.1750.10">
    <property type="entry name" value="Hect, E3 ligase catalytic domains"/>
    <property type="match status" value="1"/>
</dbReference>
<dbReference type="InterPro" id="IPR000569">
    <property type="entry name" value="HECT_dom"/>
</dbReference>
<dbReference type="GO" id="GO:0005737">
    <property type="term" value="C:cytoplasm"/>
    <property type="evidence" value="ECO:0007669"/>
    <property type="project" value="TreeGrafter"/>
</dbReference>
<gene>
    <name evidence="5" type="ORF">PMEA_00001396</name>
</gene>
<dbReference type="InterPro" id="IPR009091">
    <property type="entry name" value="RCC1/BLIP-II"/>
</dbReference>
<feature type="compositionally biased region" description="Basic residues" evidence="3">
    <location>
        <begin position="1324"/>
        <end position="1334"/>
    </location>
</feature>